<dbReference type="AlphaFoldDB" id="A0A2S9QRA3"/>
<dbReference type="GO" id="GO:0016755">
    <property type="term" value="F:aminoacyltransferase activity"/>
    <property type="evidence" value="ECO:0007669"/>
    <property type="project" value="InterPro"/>
</dbReference>
<organism evidence="8 9">
    <name type="scientific">Leucobacter massiliensis</name>
    <dbReference type="NCBI Taxonomy" id="1686285"/>
    <lineage>
        <taxon>Bacteria</taxon>
        <taxon>Bacillati</taxon>
        <taxon>Actinomycetota</taxon>
        <taxon>Actinomycetes</taxon>
        <taxon>Micrococcales</taxon>
        <taxon>Microbacteriaceae</taxon>
        <taxon>Leucobacter</taxon>
    </lineage>
</organism>
<feature type="domain" description="BioF2-like acetyltransferase" evidence="7">
    <location>
        <begin position="127"/>
        <end position="250"/>
    </location>
</feature>
<dbReference type="GO" id="GO:0071555">
    <property type="term" value="P:cell wall organization"/>
    <property type="evidence" value="ECO:0007669"/>
    <property type="project" value="UniProtKB-KW"/>
</dbReference>
<keyword evidence="9" id="KW-1185">Reference proteome</keyword>
<evidence type="ECO:0000256" key="5">
    <source>
        <dbReference type="ARBA" id="ARBA00023315"/>
    </source>
</evidence>
<keyword evidence="3" id="KW-0133">Cell shape</keyword>
<dbReference type="GO" id="GO:0009252">
    <property type="term" value="P:peptidoglycan biosynthetic process"/>
    <property type="evidence" value="ECO:0007669"/>
    <property type="project" value="UniProtKB-KW"/>
</dbReference>
<evidence type="ECO:0000313" key="8">
    <source>
        <dbReference type="EMBL" id="PRI12108.1"/>
    </source>
</evidence>
<dbReference type="GO" id="GO:0008360">
    <property type="term" value="P:regulation of cell shape"/>
    <property type="evidence" value="ECO:0007669"/>
    <property type="project" value="UniProtKB-KW"/>
</dbReference>
<dbReference type="RefSeq" id="WP_105804417.1">
    <property type="nucleotide sequence ID" value="NZ_MWZD01000013.1"/>
</dbReference>
<sequence length="315" mass="35178">MTHFLQQEPWAELQRHLGRTVVQASGEGWHYQAFLEPGRGGSRLYAPYGPVVERPGALREALESLTENTKKLGAVYLRAEPSGSVDPAEFPLLGLRRAPRRQPEHTQIIDIDRPFPQVLAEFASSQRNRHRNAAKKGLRVEASSDPAEVEHLIRLLAEVSARTGMHAHRADYLRATARVLLPLQAGRVYLLRSGTEVIAASLIFDDPDCRYYAHGATSTAHRRLSPGTVMVGQMIEDACASAQTSFDLYGVVPPEVRDHPWTGFSDFKRSFGGRQRDYAGTWEFPADHGRYLLYTGLRRLVSREGRSAGRRGGVR</sequence>
<dbReference type="PANTHER" id="PTHR36174">
    <property type="entry name" value="LIPID II:GLYCINE GLYCYLTRANSFERASE"/>
    <property type="match status" value="1"/>
</dbReference>
<evidence type="ECO:0000256" key="6">
    <source>
        <dbReference type="ARBA" id="ARBA00023316"/>
    </source>
</evidence>
<dbReference type="Pfam" id="PF13480">
    <property type="entry name" value="Acetyltransf_6"/>
    <property type="match status" value="1"/>
</dbReference>
<dbReference type="Gene3D" id="3.40.630.30">
    <property type="match status" value="1"/>
</dbReference>
<dbReference type="PANTHER" id="PTHR36174:SF1">
    <property type="entry name" value="LIPID II:GLYCINE GLYCYLTRANSFERASE"/>
    <property type="match status" value="1"/>
</dbReference>
<keyword evidence="6" id="KW-0961">Cell wall biogenesis/degradation</keyword>
<reference evidence="8 9" key="1">
    <citation type="journal article" date="2017" name="New Microbes New Infect">
        <title>Genome sequence of 'Leucobacter massiliensis' sp. nov. isolated from human pharynx after travel to the 2014 Hajj.</title>
        <authorList>
            <person name="Leangapichart T."/>
            <person name="Gautret P."/>
            <person name="Nguyen T.T."/>
            <person name="Armstrong N."/>
            <person name="Rolain J.M."/>
        </authorList>
    </citation>
    <scope>NUCLEOTIDE SEQUENCE [LARGE SCALE GENOMIC DNA]</scope>
    <source>
        <strain evidence="8 9">122RC15</strain>
    </source>
</reference>
<dbReference type="InterPro" id="IPR003447">
    <property type="entry name" value="FEMABX"/>
</dbReference>
<dbReference type="PROSITE" id="PS51191">
    <property type="entry name" value="FEMABX"/>
    <property type="match status" value="1"/>
</dbReference>
<keyword evidence="2" id="KW-0808">Transferase</keyword>
<dbReference type="Proteomes" id="UP000238650">
    <property type="component" value="Unassembled WGS sequence"/>
</dbReference>
<evidence type="ECO:0000256" key="3">
    <source>
        <dbReference type="ARBA" id="ARBA00022960"/>
    </source>
</evidence>
<comment type="similarity">
    <text evidence="1">Belongs to the FemABX family.</text>
</comment>
<dbReference type="EMBL" id="MWZD01000013">
    <property type="protein sequence ID" value="PRI12108.1"/>
    <property type="molecule type" value="Genomic_DNA"/>
</dbReference>
<comment type="caution">
    <text evidence="8">The sequence shown here is derived from an EMBL/GenBank/DDBJ whole genome shotgun (WGS) entry which is preliminary data.</text>
</comment>
<dbReference type="InterPro" id="IPR050644">
    <property type="entry name" value="PG_Glycine_Bridge_Synth"/>
</dbReference>
<keyword evidence="5" id="KW-0012">Acyltransferase</keyword>
<dbReference type="OrthoDB" id="9793335at2"/>
<dbReference type="InterPro" id="IPR038740">
    <property type="entry name" value="BioF2-like_GNAT_dom"/>
</dbReference>
<evidence type="ECO:0000256" key="2">
    <source>
        <dbReference type="ARBA" id="ARBA00022679"/>
    </source>
</evidence>
<dbReference type="SUPFAM" id="SSF55729">
    <property type="entry name" value="Acyl-CoA N-acyltransferases (Nat)"/>
    <property type="match status" value="2"/>
</dbReference>
<accession>A0A2S9QRA3</accession>
<dbReference type="InterPro" id="IPR016181">
    <property type="entry name" value="Acyl_CoA_acyltransferase"/>
</dbReference>
<proteinExistence type="inferred from homology"/>
<evidence type="ECO:0000256" key="4">
    <source>
        <dbReference type="ARBA" id="ARBA00022984"/>
    </source>
</evidence>
<evidence type="ECO:0000313" key="9">
    <source>
        <dbReference type="Proteomes" id="UP000238650"/>
    </source>
</evidence>
<protein>
    <recommendedName>
        <fullName evidence="7">BioF2-like acetyltransferase domain-containing protein</fullName>
    </recommendedName>
</protein>
<gene>
    <name evidence="8" type="ORF">B4915_03345</name>
</gene>
<name>A0A2S9QRA3_9MICO</name>
<evidence type="ECO:0000256" key="1">
    <source>
        <dbReference type="ARBA" id="ARBA00009943"/>
    </source>
</evidence>
<keyword evidence="4" id="KW-0573">Peptidoglycan synthesis</keyword>
<evidence type="ECO:0000259" key="7">
    <source>
        <dbReference type="Pfam" id="PF13480"/>
    </source>
</evidence>